<organism evidence="1 2">
    <name type="scientific">Bordetella genomosp. 11</name>
    <dbReference type="NCBI Taxonomy" id="1416808"/>
    <lineage>
        <taxon>Bacteria</taxon>
        <taxon>Pseudomonadati</taxon>
        <taxon>Pseudomonadota</taxon>
        <taxon>Betaproteobacteria</taxon>
        <taxon>Burkholderiales</taxon>
        <taxon>Alcaligenaceae</taxon>
        <taxon>Bordetella</taxon>
    </lineage>
</organism>
<keyword evidence="2" id="KW-1185">Reference proteome</keyword>
<dbReference type="RefSeq" id="WP_094841339.1">
    <property type="nucleotide sequence ID" value="NZ_NEVS01000004.1"/>
</dbReference>
<gene>
    <name evidence="1" type="ORF">CAL28_10545</name>
</gene>
<proteinExistence type="predicted"/>
<evidence type="ECO:0000313" key="2">
    <source>
        <dbReference type="Proteomes" id="UP000215767"/>
    </source>
</evidence>
<dbReference type="EMBL" id="NEVS01000004">
    <property type="protein sequence ID" value="OZI59919.1"/>
    <property type="molecule type" value="Genomic_DNA"/>
</dbReference>
<dbReference type="Proteomes" id="UP000215767">
    <property type="component" value="Unassembled WGS sequence"/>
</dbReference>
<evidence type="ECO:0000313" key="1">
    <source>
        <dbReference type="EMBL" id="OZI59919.1"/>
    </source>
</evidence>
<reference evidence="2" key="1">
    <citation type="submission" date="2017-05" db="EMBL/GenBank/DDBJ databases">
        <title>Complete and WGS of Bordetella genogroups.</title>
        <authorList>
            <person name="Spilker T."/>
            <person name="Lipuma J."/>
        </authorList>
    </citation>
    <scope>NUCLEOTIDE SEQUENCE [LARGE SCALE GENOMIC DNA]</scope>
    <source>
        <strain evidence="2">AU8856</strain>
    </source>
</reference>
<comment type="caution">
    <text evidence="1">The sequence shown here is derived from an EMBL/GenBank/DDBJ whole genome shotgun (WGS) entry which is preliminary data.</text>
</comment>
<protein>
    <submittedName>
        <fullName evidence="1">Uncharacterized protein</fullName>
    </submittedName>
</protein>
<dbReference type="AlphaFoldDB" id="A0A261UDC3"/>
<name>A0A261UDC3_9BORD</name>
<accession>A0A261UDC3</accession>
<sequence>MNVPHPPVTISEKASAVVQWNNLADEAERGATLGLIHPNTAEVQARVYRATARAIQHEIDTGIAVCSCCFKPFGQGSSVLIRN</sequence>